<comment type="subcellular location">
    <subcellularLocation>
        <location evidence="1">Cytoplasm</location>
    </subcellularLocation>
</comment>
<dbReference type="AlphaFoldDB" id="A0A1F6EMQ6"/>
<evidence type="ECO:0000256" key="2">
    <source>
        <dbReference type="ARBA" id="ARBA00010871"/>
    </source>
</evidence>
<comment type="caution">
    <text evidence="12">The sequence shown here is derived from an EMBL/GenBank/DDBJ whole genome shotgun (WGS) entry which is preliminary data.</text>
</comment>
<proteinExistence type="inferred from homology"/>
<keyword evidence="7" id="KW-0133">Cell shape</keyword>
<evidence type="ECO:0000256" key="4">
    <source>
        <dbReference type="ARBA" id="ARBA00022598"/>
    </source>
</evidence>
<dbReference type="STRING" id="1798507.A3A34_03770"/>
<keyword evidence="9" id="KW-0961">Cell wall biogenesis/degradation</keyword>
<evidence type="ECO:0000313" key="13">
    <source>
        <dbReference type="Proteomes" id="UP000178587"/>
    </source>
</evidence>
<dbReference type="GO" id="GO:0008716">
    <property type="term" value="F:D-alanine-D-alanine ligase activity"/>
    <property type="evidence" value="ECO:0007669"/>
    <property type="project" value="InterPro"/>
</dbReference>
<dbReference type="GO" id="GO:0008360">
    <property type="term" value="P:regulation of cell shape"/>
    <property type="evidence" value="ECO:0007669"/>
    <property type="project" value="UniProtKB-KW"/>
</dbReference>
<dbReference type="PROSITE" id="PS50975">
    <property type="entry name" value="ATP_GRASP"/>
    <property type="match status" value="1"/>
</dbReference>
<dbReference type="PROSITE" id="PS00844">
    <property type="entry name" value="DALA_DALA_LIGASE_2"/>
    <property type="match status" value="1"/>
</dbReference>
<keyword evidence="4" id="KW-0436">Ligase</keyword>
<evidence type="ECO:0000256" key="1">
    <source>
        <dbReference type="ARBA" id="ARBA00004496"/>
    </source>
</evidence>
<dbReference type="Pfam" id="PF07478">
    <property type="entry name" value="Dala_Dala_lig_C"/>
    <property type="match status" value="1"/>
</dbReference>
<evidence type="ECO:0000259" key="11">
    <source>
        <dbReference type="PROSITE" id="PS50975"/>
    </source>
</evidence>
<dbReference type="Gene3D" id="3.40.50.20">
    <property type="match status" value="1"/>
</dbReference>
<protein>
    <recommendedName>
        <fullName evidence="11">ATP-grasp domain-containing protein</fullName>
    </recommendedName>
</protein>
<evidence type="ECO:0000313" key="12">
    <source>
        <dbReference type="EMBL" id="OGG74910.1"/>
    </source>
</evidence>
<dbReference type="GO" id="GO:0071555">
    <property type="term" value="P:cell wall organization"/>
    <property type="evidence" value="ECO:0007669"/>
    <property type="project" value="UniProtKB-KW"/>
</dbReference>
<comment type="similarity">
    <text evidence="2">Belongs to the D-alanine--D-alanine ligase family.</text>
</comment>
<reference evidence="12 13" key="1">
    <citation type="journal article" date="2016" name="Nat. Commun.">
        <title>Thousands of microbial genomes shed light on interconnected biogeochemical processes in an aquifer system.</title>
        <authorList>
            <person name="Anantharaman K."/>
            <person name="Brown C.T."/>
            <person name="Hug L.A."/>
            <person name="Sharon I."/>
            <person name="Castelle C.J."/>
            <person name="Probst A.J."/>
            <person name="Thomas B.C."/>
            <person name="Singh A."/>
            <person name="Wilkins M.J."/>
            <person name="Karaoz U."/>
            <person name="Brodie E.L."/>
            <person name="Williams K.H."/>
            <person name="Hubbard S.S."/>
            <person name="Banfield J.F."/>
        </authorList>
    </citation>
    <scope>NUCLEOTIDE SEQUENCE [LARGE SCALE GENOMIC DNA]</scope>
</reference>
<dbReference type="SUPFAM" id="SSF56059">
    <property type="entry name" value="Glutathione synthetase ATP-binding domain-like"/>
    <property type="match status" value="1"/>
</dbReference>
<keyword evidence="3" id="KW-0963">Cytoplasm</keyword>
<organism evidence="12 13">
    <name type="scientific">Candidatus Kaiserbacteria bacterium RIFCSPLOWO2_01_FULL_50_24</name>
    <dbReference type="NCBI Taxonomy" id="1798507"/>
    <lineage>
        <taxon>Bacteria</taxon>
        <taxon>Candidatus Kaiseribacteriota</taxon>
    </lineage>
</organism>
<evidence type="ECO:0000256" key="3">
    <source>
        <dbReference type="ARBA" id="ARBA00022490"/>
    </source>
</evidence>
<dbReference type="InterPro" id="IPR011095">
    <property type="entry name" value="Dala_Dala_lig_C"/>
</dbReference>
<dbReference type="SUPFAM" id="SSF52440">
    <property type="entry name" value="PreATP-grasp domain"/>
    <property type="match status" value="1"/>
</dbReference>
<evidence type="ECO:0000256" key="6">
    <source>
        <dbReference type="ARBA" id="ARBA00022840"/>
    </source>
</evidence>
<dbReference type="GO" id="GO:0009252">
    <property type="term" value="P:peptidoglycan biosynthetic process"/>
    <property type="evidence" value="ECO:0007669"/>
    <property type="project" value="UniProtKB-KW"/>
</dbReference>
<dbReference type="Pfam" id="PF01820">
    <property type="entry name" value="Dala_Dala_lig_N"/>
    <property type="match status" value="1"/>
</dbReference>
<dbReference type="Gene3D" id="3.30.470.20">
    <property type="entry name" value="ATP-grasp fold, B domain"/>
    <property type="match status" value="1"/>
</dbReference>
<dbReference type="Gene3D" id="3.30.1490.20">
    <property type="entry name" value="ATP-grasp fold, A domain"/>
    <property type="match status" value="1"/>
</dbReference>
<keyword evidence="6 10" id="KW-0067">ATP-binding</keyword>
<dbReference type="GO" id="GO:0005524">
    <property type="term" value="F:ATP binding"/>
    <property type="evidence" value="ECO:0007669"/>
    <property type="project" value="UniProtKB-UniRule"/>
</dbReference>
<dbReference type="GO" id="GO:0046872">
    <property type="term" value="F:metal ion binding"/>
    <property type="evidence" value="ECO:0007669"/>
    <property type="project" value="InterPro"/>
</dbReference>
<evidence type="ECO:0000256" key="10">
    <source>
        <dbReference type="PROSITE-ProRule" id="PRU00409"/>
    </source>
</evidence>
<gene>
    <name evidence="12" type="ORF">A3A34_03770</name>
</gene>
<dbReference type="GO" id="GO:0005737">
    <property type="term" value="C:cytoplasm"/>
    <property type="evidence" value="ECO:0007669"/>
    <property type="project" value="UniProtKB-SubCell"/>
</dbReference>
<keyword evidence="5 10" id="KW-0547">Nucleotide-binding</keyword>
<keyword evidence="8" id="KW-0573">Peptidoglycan synthesis</keyword>
<dbReference type="InterPro" id="IPR000291">
    <property type="entry name" value="D-Ala_lig_Van_CS"/>
</dbReference>
<name>A0A1F6EMQ6_9BACT</name>
<evidence type="ECO:0000256" key="7">
    <source>
        <dbReference type="ARBA" id="ARBA00022960"/>
    </source>
</evidence>
<evidence type="ECO:0000256" key="8">
    <source>
        <dbReference type="ARBA" id="ARBA00022984"/>
    </source>
</evidence>
<dbReference type="PANTHER" id="PTHR23132:SF23">
    <property type="entry name" value="D-ALANINE--D-ALANINE LIGASE B"/>
    <property type="match status" value="1"/>
</dbReference>
<sequence>MTQTIVGVLRGGTSSEYPLSLRTGAVMHEALPEERYQTKDILVDKRGVWHVRGIPVDPARALSQVDVALNGMHGGVGEDGTVGRVLERARVPYVGSRPLPSGLALNKIRAREILQRAGIRMPRAVSFTHSTSIPTGEMARAVFQEFGPPYLVKPALEGAGHGIQHAATVIDLSDAIGDVLDSHGAAVVEEYVIGDESTVAIIQEFRGDALYAPPPAHVILPQGVKHFDFDTHHNATARYVVPSNFSRHEKVALIDIARAAHQALGLSHMSRADIILTRRGPYLLEINALPGLYDGASLPPMLESVGSSVGEYLQHGIALAQSGR</sequence>
<dbReference type="PANTHER" id="PTHR23132">
    <property type="entry name" value="D-ALANINE--D-ALANINE LIGASE"/>
    <property type="match status" value="1"/>
</dbReference>
<dbReference type="EMBL" id="MFLU01000010">
    <property type="protein sequence ID" value="OGG74910.1"/>
    <property type="molecule type" value="Genomic_DNA"/>
</dbReference>
<evidence type="ECO:0000256" key="5">
    <source>
        <dbReference type="ARBA" id="ARBA00022741"/>
    </source>
</evidence>
<dbReference type="InterPro" id="IPR013815">
    <property type="entry name" value="ATP_grasp_subdomain_1"/>
</dbReference>
<dbReference type="Proteomes" id="UP000178587">
    <property type="component" value="Unassembled WGS sequence"/>
</dbReference>
<dbReference type="InterPro" id="IPR011127">
    <property type="entry name" value="Dala_Dala_lig_N"/>
</dbReference>
<feature type="domain" description="ATP-grasp" evidence="11">
    <location>
        <begin position="111"/>
        <end position="318"/>
    </location>
</feature>
<dbReference type="SMART" id="SM01209">
    <property type="entry name" value="GARS_A"/>
    <property type="match status" value="1"/>
</dbReference>
<dbReference type="InterPro" id="IPR011761">
    <property type="entry name" value="ATP-grasp"/>
</dbReference>
<evidence type="ECO:0000256" key="9">
    <source>
        <dbReference type="ARBA" id="ARBA00023316"/>
    </source>
</evidence>
<dbReference type="InterPro" id="IPR016185">
    <property type="entry name" value="PreATP-grasp_dom_sf"/>
</dbReference>
<accession>A0A1F6EMQ6</accession>